<sequence length="254" mass="29230">MIFLFRKIRRKLMQKNKVTTYLLYAIGEIILVVIGIFIAIQLNNLNENRKLQNKKNVYYCKLLEDVRQDQHQLERLVHETDERIYHSNKLLGLLQQEALDPLEIANEMLASVSLVTFTFKPSVSAFDDIKSSGNIGLLDEEIKEKLLAYYSNIEGIVDVVDINSDQAVRLFYDTESYSKIGWPLISFVDEAIDSSLVDKNQLVKLVRADQSYRDELISDAVYFIGSGARVKMLYENLSTDISTMEESLKLKCQN</sequence>
<proteinExistence type="predicted"/>
<gene>
    <name evidence="2" type="ORF">SAMN05421640_0452</name>
</gene>
<name>A0A239F2R5_EKHLU</name>
<keyword evidence="1" id="KW-0472">Membrane</keyword>
<evidence type="ECO:0000313" key="3">
    <source>
        <dbReference type="Proteomes" id="UP000198393"/>
    </source>
</evidence>
<accession>A0A239F2R5</accession>
<dbReference type="Proteomes" id="UP000198393">
    <property type="component" value="Unassembled WGS sequence"/>
</dbReference>
<protein>
    <submittedName>
        <fullName evidence="2">Uncharacterized protein</fullName>
    </submittedName>
</protein>
<dbReference type="EMBL" id="FZPD01000001">
    <property type="protein sequence ID" value="SNS51001.1"/>
    <property type="molecule type" value="Genomic_DNA"/>
</dbReference>
<keyword evidence="1" id="KW-1133">Transmembrane helix</keyword>
<organism evidence="2 3">
    <name type="scientific">Ekhidna lutea</name>
    <dbReference type="NCBI Taxonomy" id="447679"/>
    <lineage>
        <taxon>Bacteria</taxon>
        <taxon>Pseudomonadati</taxon>
        <taxon>Bacteroidota</taxon>
        <taxon>Cytophagia</taxon>
        <taxon>Cytophagales</taxon>
        <taxon>Reichenbachiellaceae</taxon>
        <taxon>Ekhidna</taxon>
    </lineage>
</organism>
<dbReference type="InterPro" id="IPR045749">
    <property type="entry name" value="DUF6090"/>
</dbReference>
<reference evidence="2 3" key="1">
    <citation type="submission" date="2017-06" db="EMBL/GenBank/DDBJ databases">
        <authorList>
            <person name="Kim H.J."/>
            <person name="Triplett B.A."/>
        </authorList>
    </citation>
    <scope>NUCLEOTIDE SEQUENCE [LARGE SCALE GENOMIC DNA]</scope>
    <source>
        <strain evidence="2 3">DSM 19307</strain>
    </source>
</reference>
<evidence type="ECO:0000313" key="2">
    <source>
        <dbReference type="EMBL" id="SNS51001.1"/>
    </source>
</evidence>
<keyword evidence="1" id="KW-0812">Transmembrane</keyword>
<keyword evidence="3" id="KW-1185">Reference proteome</keyword>
<dbReference type="Pfam" id="PF19578">
    <property type="entry name" value="DUF6090"/>
    <property type="match status" value="1"/>
</dbReference>
<feature type="transmembrane region" description="Helical" evidence="1">
    <location>
        <begin position="21"/>
        <end position="42"/>
    </location>
</feature>
<evidence type="ECO:0000256" key="1">
    <source>
        <dbReference type="SAM" id="Phobius"/>
    </source>
</evidence>
<dbReference type="AlphaFoldDB" id="A0A239F2R5"/>